<dbReference type="InterPro" id="IPR003653">
    <property type="entry name" value="Peptidase_C48_C"/>
</dbReference>
<dbReference type="Proteomes" id="UP001604336">
    <property type="component" value="Unassembled WGS sequence"/>
</dbReference>
<evidence type="ECO:0000256" key="3">
    <source>
        <dbReference type="ARBA" id="ARBA00022801"/>
    </source>
</evidence>
<keyword evidence="7" id="KW-1185">Reference proteome</keyword>
<sequence>MWTNPLKRRKFKNVTVYDPFREVDPAKVSDLNEWMEKASPRDAVALAICNARRKFFEDLHDQSRWLTGDQIVKNAFKDRVNTGRNNSDKAFKKMLVDYVKGVAPVLGKPWKICRYLYLPYCVPNSHWFAVEIDLEKRRIHIFDSLTSMVREAKLGNYMKPLKVVVPRLMKKYVNENYSTSMFTHHRVKKLPVQDNGSDCGLFTVKFIEFSLASLDLNFVQPKHMLMWRQKMAAEIFAGEFDP</sequence>
<dbReference type="PANTHER" id="PTHR12606">
    <property type="entry name" value="SENTRIN/SUMO-SPECIFIC PROTEASE"/>
    <property type="match status" value="1"/>
</dbReference>
<dbReference type="EMBL" id="JBFOLK010000007">
    <property type="protein sequence ID" value="KAL2498801.1"/>
    <property type="molecule type" value="Genomic_DNA"/>
</dbReference>
<dbReference type="InterPro" id="IPR038765">
    <property type="entry name" value="Papain-like_cys_pep_sf"/>
</dbReference>
<dbReference type="PANTHER" id="PTHR12606:SF136">
    <property type="entry name" value="ULP1 PROTEASE FAMILY PROTEIN"/>
    <property type="match status" value="1"/>
</dbReference>
<evidence type="ECO:0000313" key="7">
    <source>
        <dbReference type="Proteomes" id="UP001604336"/>
    </source>
</evidence>
<evidence type="ECO:0000259" key="5">
    <source>
        <dbReference type="PROSITE" id="PS50600"/>
    </source>
</evidence>
<dbReference type="Pfam" id="PF02902">
    <property type="entry name" value="Peptidase_C48"/>
    <property type="match status" value="1"/>
</dbReference>
<name>A0ABD1SDH7_9LAMI</name>
<dbReference type="GO" id="GO:0008234">
    <property type="term" value="F:cysteine-type peptidase activity"/>
    <property type="evidence" value="ECO:0007669"/>
    <property type="project" value="UniProtKB-KW"/>
</dbReference>
<dbReference type="Gene3D" id="3.40.395.10">
    <property type="entry name" value="Adenoviral Proteinase, Chain A"/>
    <property type="match status" value="1"/>
</dbReference>
<accession>A0ABD1SDH7</accession>
<dbReference type="SUPFAM" id="SSF54001">
    <property type="entry name" value="Cysteine proteinases"/>
    <property type="match status" value="1"/>
</dbReference>
<reference evidence="7" key="1">
    <citation type="submission" date="2024-07" db="EMBL/GenBank/DDBJ databases">
        <title>Two chromosome-level genome assemblies of Korean endemic species Abeliophyllum distichum and Forsythia ovata (Oleaceae).</title>
        <authorList>
            <person name="Jang H."/>
        </authorList>
    </citation>
    <scope>NUCLEOTIDE SEQUENCE [LARGE SCALE GENOMIC DNA]</scope>
</reference>
<evidence type="ECO:0000256" key="4">
    <source>
        <dbReference type="ARBA" id="ARBA00022807"/>
    </source>
</evidence>
<dbReference type="GO" id="GO:0006508">
    <property type="term" value="P:proteolysis"/>
    <property type="evidence" value="ECO:0007669"/>
    <property type="project" value="UniProtKB-KW"/>
</dbReference>
<dbReference type="AlphaFoldDB" id="A0ABD1SDH7"/>
<keyword evidence="4" id="KW-0788">Thiol protease</keyword>
<keyword evidence="2 6" id="KW-0645">Protease</keyword>
<evidence type="ECO:0000313" key="6">
    <source>
        <dbReference type="EMBL" id="KAL2498801.1"/>
    </source>
</evidence>
<evidence type="ECO:0000256" key="1">
    <source>
        <dbReference type="ARBA" id="ARBA00005234"/>
    </source>
</evidence>
<comment type="caution">
    <text evidence="6">The sequence shown here is derived from an EMBL/GenBank/DDBJ whole genome shotgun (WGS) entry which is preliminary data.</text>
</comment>
<organism evidence="6 7">
    <name type="scientific">Abeliophyllum distichum</name>
    <dbReference type="NCBI Taxonomy" id="126358"/>
    <lineage>
        <taxon>Eukaryota</taxon>
        <taxon>Viridiplantae</taxon>
        <taxon>Streptophyta</taxon>
        <taxon>Embryophyta</taxon>
        <taxon>Tracheophyta</taxon>
        <taxon>Spermatophyta</taxon>
        <taxon>Magnoliopsida</taxon>
        <taxon>eudicotyledons</taxon>
        <taxon>Gunneridae</taxon>
        <taxon>Pentapetalae</taxon>
        <taxon>asterids</taxon>
        <taxon>lamiids</taxon>
        <taxon>Lamiales</taxon>
        <taxon>Oleaceae</taxon>
        <taxon>Forsythieae</taxon>
        <taxon>Abeliophyllum</taxon>
    </lineage>
</organism>
<gene>
    <name evidence="6" type="ORF">Adt_24351</name>
</gene>
<evidence type="ECO:0000256" key="2">
    <source>
        <dbReference type="ARBA" id="ARBA00022670"/>
    </source>
</evidence>
<protein>
    <submittedName>
        <fullName evidence="6">Ulp1 protease family protein</fullName>
    </submittedName>
</protein>
<dbReference type="PROSITE" id="PS50600">
    <property type="entry name" value="ULP_PROTEASE"/>
    <property type="match status" value="1"/>
</dbReference>
<feature type="domain" description="Ubiquitin-like protease family profile" evidence="5">
    <location>
        <begin position="1"/>
        <end position="210"/>
    </location>
</feature>
<proteinExistence type="inferred from homology"/>
<comment type="similarity">
    <text evidence="1">Belongs to the peptidase C48 family.</text>
</comment>
<keyword evidence="3" id="KW-0378">Hydrolase</keyword>